<accession>A0ABD5WZX9</accession>
<proteinExistence type="predicted"/>
<protein>
    <submittedName>
        <fullName evidence="4">Type IV pilin</fullName>
    </submittedName>
</protein>
<keyword evidence="2" id="KW-1133">Transmembrane helix</keyword>
<dbReference type="EMBL" id="JBHSZQ010000001">
    <property type="protein sequence ID" value="MFC7124481.1"/>
    <property type="molecule type" value="Genomic_DNA"/>
</dbReference>
<evidence type="ECO:0000256" key="1">
    <source>
        <dbReference type="SAM" id="MobiDB-lite"/>
    </source>
</evidence>
<dbReference type="InterPro" id="IPR012859">
    <property type="entry name" value="Pilin_N_archaeal"/>
</dbReference>
<feature type="domain" description="Archaeal Type IV pilin N-terminal" evidence="3">
    <location>
        <begin position="8"/>
        <end position="80"/>
    </location>
</feature>
<keyword evidence="2" id="KW-0472">Membrane</keyword>
<feature type="compositionally biased region" description="Acidic residues" evidence="1">
    <location>
        <begin position="163"/>
        <end position="176"/>
    </location>
</feature>
<feature type="region of interest" description="Disordered" evidence="1">
    <location>
        <begin position="128"/>
        <end position="176"/>
    </location>
</feature>
<evidence type="ECO:0000256" key="2">
    <source>
        <dbReference type="SAM" id="Phobius"/>
    </source>
</evidence>
<keyword evidence="2" id="KW-0812">Transmembrane</keyword>
<evidence type="ECO:0000259" key="3">
    <source>
        <dbReference type="Pfam" id="PF07790"/>
    </source>
</evidence>
<dbReference type="RefSeq" id="WP_267637803.1">
    <property type="nucleotide sequence ID" value="NZ_JAODIY010000010.1"/>
</dbReference>
<feature type="transmembrane region" description="Helical" evidence="2">
    <location>
        <begin position="16"/>
        <end position="37"/>
    </location>
</feature>
<evidence type="ECO:0000313" key="5">
    <source>
        <dbReference type="Proteomes" id="UP001596414"/>
    </source>
</evidence>
<dbReference type="Pfam" id="PF07790">
    <property type="entry name" value="Pilin_N"/>
    <property type="match status" value="1"/>
</dbReference>
<name>A0ABD5WZX9_9EURY</name>
<gene>
    <name evidence="4" type="ORF">ACFQJ7_00275</name>
</gene>
<dbReference type="Proteomes" id="UP001596414">
    <property type="component" value="Unassembled WGS sequence"/>
</dbReference>
<sequence length="176" mass="18314">MSFSTDNRGVSEGAGVLALVVITVVATASVGMTVTLISDDGPGSNPYNAEFTFDHSKDLQQLLIFYDGGKELRAGSITITGPENEVTWAEIEEIEPGEMVSPSNLPTRLSKENAYGSKVGAQDFIEITYTPPSDGEGSGDGEDSAEPVVLGTWNKPGGGESGGEGEEDGPVEVPES</sequence>
<comment type="caution">
    <text evidence="4">The sequence shown here is derived from an EMBL/GenBank/DDBJ whole genome shotgun (WGS) entry which is preliminary data.</text>
</comment>
<organism evidence="4 5">
    <name type="scientific">Halovenus rubra</name>
    <dbReference type="NCBI Taxonomy" id="869890"/>
    <lineage>
        <taxon>Archaea</taxon>
        <taxon>Methanobacteriati</taxon>
        <taxon>Methanobacteriota</taxon>
        <taxon>Stenosarchaea group</taxon>
        <taxon>Halobacteria</taxon>
        <taxon>Halobacteriales</taxon>
        <taxon>Haloarculaceae</taxon>
        <taxon>Halovenus</taxon>
    </lineage>
</organism>
<reference evidence="4 5" key="1">
    <citation type="journal article" date="2014" name="Int. J. Syst. Evol. Microbiol.">
        <title>Complete genome sequence of Corynebacterium casei LMG S-19264T (=DSM 44701T), isolated from a smear-ripened cheese.</title>
        <authorList>
            <consortium name="US DOE Joint Genome Institute (JGI-PGF)"/>
            <person name="Walter F."/>
            <person name="Albersmeier A."/>
            <person name="Kalinowski J."/>
            <person name="Ruckert C."/>
        </authorList>
    </citation>
    <scope>NUCLEOTIDE SEQUENCE [LARGE SCALE GENOMIC DNA]</scope>
    <source>
        <strain evidence="4 5">CGMCC 4.7215</strain>
    </source>
</reference>
<dbReference type="AlphaFoldDB" id="A0ABD5WZX9"/>
<evidence type="ECO:0000313" key="4">
    <source>
        <dbReference type="EMBL" id="MFC7124481.1"/>
    </source>
</evidence>